<dbReference type="SMART" id="SM00249">
    <property type="entry name" value="PHD"/>
    <property type="match status" value="2"/>
</dbReference>
<dbReference type="InterPro" id="IPR019786">
    <property type="entry name" value="Zinc_finger_PHD-type_CS"/>
</dbReference>
<dbReference type="CDD" id="cd15566">
    <property type="entry name" value="PHD3_NSD"/>
    <property type="match status" value="1"/>
</dbReference>
<dbReference type="SMART" id="SM00508">
    <property type="entry name" value="PostSET"/>
    <property type="match status" value="1"/>
</dbReference>
<evidence type="ECO:0000259" key="16">
    <source>
        <dbReference type="PROSITE" id="PS50016"/>
    </source>
</evidence>
<feature type="region of interest" description="Disordered" evidence="15">
    <location>
        <begin position="388"/>
        <end position="418"/>
    </location>
</feature>
<dbReference type="GO" id="GO:0008270">
    <property type="term" value="F:zinc ion binding"/>
    <property type="evidence" value="ECO:0007669"/>
    <property type="project" value="UniProtKB-KW"/>
</dbReference>
<dbReference type="InterPro" id="IPR003616">
    <property type="entry name" value="Post-SET_dom"/>
</dbReference>
<keyword evidence="22" id="KW-1185">Reference proteome</keyword>
<feature type="compositionally biased region" description="Basic and acidic residues" evidence="15">
    <location>
        <begin position="527"/>
        <end position="538"/>
    </location>
</feature>
<dbReference type="GO" id="GO:0032259">
    <property type="term" value="P:methylation"/>
    <property type="evidence" value="ECO:0007669"/>
    <property type="project" value="UniProtKB-KW"/>
</dbReference>
<feature type="domain" description="PWWP" evidence="18">
    <location>
        <begin position="238"/>
        <end position="304"/>
    </location>
</feature>
<keyword evidence="11" id="KW-0862">Zinc</keyword>
<dbReference type="CDD" id="cd15565">
    <property type="entry name" value="PHD2_NSD"/>
    <property type="match status" value="1"/>
</dbReference>
<dbReference type="Pfam" id="PF23004">
    <property type="entry name" value="PHDvar_NSD"/>
    <property type="match status" value="1"/>
</dbReference>
<dbReference type="CDD" id="cd05838">
    <property type="entry name" value="PWWP_NSD_rpt2"/>
    <property type="match status" value="1"/>
</dbReference>
<feature type="region of interest" description="Disordered" evidence="15">
    <location>
        <begin position="32"/>
        <end position="73"/>
    </location>
</feature>
<keyword evidence="9" id="KW-0677">Repeat</keyword>
<dbReference type="AlphaFoldDB" id="A0A7R8UQK6"/>
<dbReference type="InterPro" id="IPR013083">
    <property type="entry name" value="Znf_RING/FYVE/PHD"/>
</dbReference>
<feature type="domain" description="PHD-type" evidence="16">
    <location>
        <begin position="752"/>
        <end position="796"/>
    </location>
</feature>
<evidence type="ECO:0000256" key="5">
    <source>
        <dbReference type="ARBA" id="ARBA00022603"/>
    </source>
</evidence>
<evidence type="ECO:0000259" key="19">
    <source>
        <dbReference type="PROSITE" id="PS50868"/>
    </source>
</evidence>
<evidence type="ECO:0000313" key="22">
    <source>
        <dbReference type="Proteomes" id="UP000594454"/>
    </source>
</evidence>
<dbReference type="InterPro" id="IPR046341">
    <property type="entry name" value="SET_dom_sf"/>
</dbReference>
<dbReference type="InParanoid" id="A0A7R8UQK6"/>
<dbReference type="SMART" id="SM00570">
    <property type="entry name" value="AWS"/>
    <property type="match status" value="1"/>
</dbReference>
<feature type="compositionally biased region" description="Basic and acidic residues" evidence="15">
    <location>
        <begin position="396"/>
        <end position="418"/>
    </location>
</feature>
<evidence type="ECO:0000256" key="15">
    <source>
        <dbReference type="SAM" id="MobiDB-lite"/>
    </source>
</evidence>
<dbReference type="Gene3D" id="2.30.30.140">
    <property type="match status" value="2"/>
</dbReference>
<dbReference type="Pfam" id="PF17907">
    <property type="entry name" value="AWS"/>
    <property type="match status" value="1"/>
</dbReference>
<dbReference type="SMART" id="SM00293">
    <property type="entry name" value="PWWP"/>
    <property type="match status" value="2"/>
</dbReference>
<dbReference type="GO" id="GO:0140938">
    <property type="term" value="F:histone H3 methyltransferase activity"/>
    <property type="evidence" value="ECO:0007669"/>
    <property type="project" value="UniProtKB-ARBA"/>
</dbReference>
<dbReference type="OrthoDB" id="422362at2759"/>
<dbReference type="PANTHER" id="PTHR22884">
    <property type="entry name" value="SET DOMAIN PROTEINS"/>
    <property type="match status" value="1"/>
</dbReference>
<dbReference type="InterPro" id="IPR019787">
    <property type="entry name" value="Znf_PHD-finger"/>
</dbReference>
<name>A0A7R8UQK6_HERIL</name>
<dbReference type="SUPFAM" id="SSF63748">
    <property type="entry name" value="Tudor/PWWP/MBT"/>
    <property type="match status" value="2"/>
</dbReference>
<protein>
    <submittedName>
        <fullName evidence="21">Uncharacterized protein</fullName>
    </submittedName>
</protein>
<dbReference type="InterPro" id="IPR006560">
    <property type="entry name" value="AWS_dom"/>
</dbReference>
<dbReference type="Pfam" id="PF22908">
    <property type="entry name" value="PHD_NSD"/>
    <property type="match status" value="1"/>
</dbReference>
<keyword evidence="3" id="KW-0158">Chromosome</keyword>
<dbReference type="Proteomes" id="UP000594454">
    <property type="component" value="Chromosome 3"/>
</dbReference>
<dbReference type="FunFam" id="2.170.270.10:FF:000002">
    <property type="entry name" value="Histone-lysine N-methyltransferase"/>
    <property type="match status" value="1"/>
</dbReference>
<evidence type="ECO:0000256" key="4">
    <source>
        <dbReference type="ARBA" id="ARBA00022553"/>
    </source>
</evidence>
<proteinExistence type="predicted"/>
<dbReference type="PROSITE" id="PS50868">
    <property type="entry name" value="POST_SET"/>
    <property type="match status" value="1"/>
</dbReference>
<feature type="region of interest" description="Disordered" evidence="15">
    <location>
        <begin position="1129"/>
        <end position="1161"/>
    </location>
</feature>
<dbReference type="InterPro" id="IPR050777">
    <property type="entry name" value="SET2_Histone-Lys_MeTrsfase"/>
</dbReference>
<evidence type="ECO:0000256" key="14">
    <source>
        <dbReference type="PROSITE-ProRule" id="PRU00146"/>
    </source>
</evidence>
<evidence type="ECO:0000259" key="20">
    <source>
        <dbReference type="PROSITE" id="PS51215"/>
    </source>
</evidence>
<dbReference type="CDD" id="cd20144">
    <property type="entry name" value="PWWP_NSD_rpt1"/>
    <property type="match status" value="1"/>
</dbReference>
<dbReference type="PROSITE" id="PS01359">
    <property type="entry name" value="ZF_PHD_1"/>
    <property type="match status" value="1"/>
</dbReference>
<dbReference type="CDD" id="cd15567">
    <property type="entry name" value="PHD4_NSD"/>
    <property type="match status" value="1"/>
</dbReference>
<dbReference type="Pfam" id="PF00855">
    <property type="entry name" value="PWWP"/>
    <property type="match status" value="2"/>
</dbReference>
<dbReference type="FunFam" id="2.30.30.140:FF:000099">
    <property type="entry name" value="Histone-lysine N-methyltransferase"/>
    <property type="match status" value="1"/>
</dbReference>
<keyword evidence="10 14" id="KW-0863">Zinc-finger</keyword>
<dbReference type="InterPro" id="IPR055197">
    <property type="entry name" value="PHDvar_NSD"/>
</dbReference>
<evidence type="ECO:0000256" key="6">
    <source>
        <dbReference type="ARBA" id="ARBA00022679"/>
    </source>
</evidence>
<reference evidence="21 22" key="1">
    <citation type="submission" date="2020-11" db="EMBL/GenBank/DDBJ databases">
        <authorList>
            <person name="Wallbank WR R."/>
            <person name="Pardo Diaz C."/>
            <person name="Kozak K."/>
            <person name="Martin S."/>
            <person name="Jiggins C."/>
            <person name="Moest M."/>
            <person name="Warren A I."/>
            <person name="Generalovic N T."/>
            <person name="Byers J.R.P. K."/>
            <person name="Montejo-Kovacevich G."/>
            <person name="Yen C E."/>
        </authorList>
    </citation>
    <scope>NUCLEOTIDE SEQUENCE [LARGE SCALE GENOMIC DNA]</scope>
</reference>
<dbReference type="PROSITE" id="PS51215">
    <property type="entry name" value="AWS"/>
    <property type="match status" value="1"/>
</dbReference>
<feature type="domain" description="Post-SET" evidence="19">
    <location>
        <begin position="1109"/>
        <end position="1125"/>
    </location>
</feature>
<evidence type="ECO:0000256" key="13">
    <source>
        <dbReference type="ARBA" id="ARBA00023242"/>
    </source>
</evidence>
<evidence type="ECO:0000256" key="10">
    <source>
        <dbReference type="ARBA" id="ARBA00022771"/>
    </source>
</evidence>
<feature type="compositionally biased region" description="Basic residues" evidence="15">
    <location>
        <begin position="1146"/>
        <end position="1161"/>
    </location>
</feature>
<gene>
    <name evidence="21" type="ORF">HERILL_LOCUS8026</name>
</gene>
<dbReference type="InterPro" id="IPR001965">
    <property type="entry name" value="Znf_PHD"/>
</dbReference>
<dbReference type="Gene3D" id="3.30.40.10">
    <property type="entry name" value="Zinc/RING finger domain, C3HC4 (zinc finger)"/>
    <property type="match status" value="2"/>
</dbReference>
<evidence type="ECO:0000256" key="7">
    <source>
        <dbReference type="ARBA" id="ARBA00022691"/>
    </source>
</evidence>
<dbReference type="InterPro" id="IPR000313">
    <property type="entry name" value="PWWP_dom"/>
</dbReference>
<organism evidence="21 22">
    <name type="scientific">Hermetia illucens</name>
    <name type="common">Black soldier fly</name>
    <dbReference type="NCBI Taxonomy" id="343691"/>
    <lineage>
        <taxon>Eukaryota</taxon>
        <taxon>Metazoa</taxon>
        <taxon>Ecdysozoa</taxon>
        <taxon>Arthropoda</taxon>
        <taxon>Hexapoda</taxon>
        <taxon>Insecta</taxon>
        <taxon>Pterygota</taxon>
        <taxon>Neoptera</taxon>
        <taxon>Endopterygota</taxon>
        <taxon>Diptera</taxon>
        <taxon>Brachycera</taxon>
        <taxon>Stratiomyomorpha</taxon>
        <taxon>Stratiomyidae</taxon>
        <taxon>Hermetiinae</taxon>
        <taxon>Hermetia</taxon>
    </lineage>
</organism>
<feature type="region of interest" description="Disordered" evidence="15">
    <location>
        <begin position="494"/>
        <end position="538"/>
    </location>
</feature>
<dbReference type="Pfam" id="PF00856">
    <property type="entry name" value="SET"/>
    <property type="match status" value="1"/>
</dbReference>
<keyword evidence="4" id="KW-0597">Phosphoprotein</keyword>
<dbReference type="CDD" id="cd19173">
    <property type="entry name" value="SET_NSD"/>
    <property type="match status" value="1"/>
</dbReference>
<dbReference type="GO" id="GO:0005634">
    <property type="term" value="C:nucleus"/>
    <property type="evidence" value="ECO:0007669"/>
    <property type="project" value="UniProtKB-SubCell"/>
</dbReference>
<evidence type="ECO:0000256" key="11">
    <source>
        <dbReference type="ARBA" id="ARBA00022833"/>
    </source>
</evidence>
<evidence type="ECO:0000256" key="3">
    <source>
        <dbReference type="ARBA" id="ARBA00022454"/>
    </source>
</evidence>
<dbReference type="InterPro" id="IPR055198">
    <property type="entry name" value="NSD_PHD"/>
</dbReference>
<dbReference type="OMA" id="DAGWPTY"/>
<dbReference type="SUPFAM" id="SSF57903">
    <property type="entry name" value="FYVE/PHD zinc finger"/>
    <property type="match status" value="1"/>
</dbReference>
<dbReference type="InterPro" id="IPR011011">
    <property type="entry name" value="Znf_FYVE_PHD"/>
</dbReference>
<dbReference type="Pfam" id="PF00628">
    <property type="entry name" value="PHD"/>
    <property type="match status" value="1"/>
</dbReference>
<dbReference type="InterPro" id="IPR001214">
    <property type="entry name" value="SET_dom"/>
</dbReference>
<evidence type="ECO:0000259" key="17">
    <source>
        <dbReference type="PROSITE" id="PS50280"/>
    </source>
</evidence>
<keyword evidence="12" id="KW-0156">Chromatin regulator</keyword>
<dbReference type="GO" id="GO:0005694">
    <property type="term" value="C:chromosome"/>
    <property type="evidence" value="ECO:0007669"/>
    <property type="project" value="UniProtKB-SubCell"/>
</dbReference>
<dbReference type="PROSITE" id="PS50812">
    <property type="entry name" value="PWWP"/>
    <property type="match status" value="2"/>
</dbReference>
<comment type="subcellular location">
    <subcellularLocation>
        <location evidence="2">Chromosome</location>
    </subcellularLocation>
    <subcellularLocation>
        <location evidence="1">Nucleus</location>
    </subcellularLocation>
</comment>
<feature type="domain" description="AWS" evidence="20">
    <location>
        <begin position="933"/>
        <end position="983"/>
    </location>
</feature>
<dbReference type="SUPFAM" id="SSF82199">
    <property type="entry name" value="SET domain"/>
    <property type="match status" value="1"/>
</dbReference>
<evidence type="ECO:0000256" key="9">
    <source>
        <dbReference type="ARBA" id="ARBA00022737"/>
    </source>
</evidence>
<sequence length="1161" mass="133002">MRRTPAAVINNKSEIRVKSKCDGIKVQKSRVKLSRSFADQRKSKNVKRHSLPASLDQPQSPERKRRKNQLEKLQSSLSPEYIGFGVVTGKRSRYGRAQKLKEDDDFLPTQIACYVRRTPPKVKYVAQSNGYVQKIAPYESPIEKLIKKNKMLANNSSRESTESPESEKDKEAALFKELGISTINNNEPTEENNDFLDFNDEPRYSGSFLPYLKSPSSHSTDSAKGSSIDLEIDFPVQSGDIFWARISPFPYWPCIVWPDPNGRTIVLNNNKVQRRSVKIHVRFFGDNGRRSWVHKSNMLPYSGREDFDKRGEEFLRKFGKKHSISRAFEVNMKKKFTWEKAVAEADEVSAHPNEERQRIFDMVLEKSREMMTTERLRRRQSVTESRINNSLLNPDAKIKRERSPGIESEGAPHAEAQVKRVKMETSFGSDETTAFNIENSSDDTHLFDDEEYTLFYELIRLYILNKKNPTLEKHLQENVRKIWRLRRLSQGTDERRSTMNIRKLGARLRELSKSPPAPPKKTMQPENRSDSAKSEKKGSKLIEEVIEDIMELGKNYLFKGLSKESVCKDCHCPSNLVKCSGNCQSLIHKDCNNSSRSVHVTGDLEEYRVNMENSITNNQPMCSECSSGEFPKCFVCKKHEEGTGNIIKCHVNWCSYHYHIECLKYWPQSKITKSSAKIESLLCPSHVCHTCVSDDPRGKFFQIDKSKLVRCVECPATYHSDSFCIPAGTKFLTATQIVCPRHGKHDKLNVNANWCFICAAGGRLICCDTCPTAFHLECLKIPQPDGNYICEECETGRLPLYGEMVWAKLGNYRWWPAIIIPPPEVPKNLQTKKHESSEFCIRFFGTNDHTWINRNRVFLYQEGDWGKVSNTKGINQSYKQGLEEAKKISELLKKTKQLKANPRKDKGLAPLPYTKIKFNRPVPPVKLQETDISELTPCDCNPQDEDPCGPYSGCLNRLLMTECNPKVCPAGPKCQNQLFEKRLYPPLKVYCTDGRGWGLICENEIKSGAFIIEYVGEVIDDAEFQRRIAQKQEEKDENYYFLTLEKDYIIDAGPKGNMARFMNHSCEPNCETQKWTVNGLTRIGLFAIKDIPAKTELTFNYNLECLGSSKKICHCGSERCSGFIGSKYKENEKEKSTPKSTSAPRSKSKLKARERRSTTHM</sequence>
<evidence type="ECO:0000256" key="1">
    <source>
        <dbReference type="ARBA" id="ARBA00004123"/>
    </source>
</evidence>
<dbReference type="PROSITE" id="PS50280">
    <property type="entry name" value="SET"/>
    <property type="match status" value="1"/>
</dbReference>
<evidence type="ECO:0000256" key="8">
    <source>
        <dbReference type="ARBA" id="ARBA00022723"/>
    </source>
</evidence>
<feature type="domain" description="SET" evidence="17">
    <location>
        <begin position="985"/>
        <end position="1102"/>
    </location>
</feature>
<dbReference type="Gene3D" id="2.170.270.10">
    <property type="entry name" value="SET domain"/>
    <property type="match status" value="1"/>
</dbReference>
<dbReference type="PROSITE" id="PS50016">
    <property type="entry name" value="ZF_PHD_2"/>
    <property type="match status" value="1"/>
</dbReference>
<keyword evidence="8" id="KW-0479">Metal-binding</keyword>
<evidence type="ECO:0000259" key="18">
    <source>
        <dbReference type="PROSITE" id="PS50812"/>
    </source>
</evidence>
<evidence type="ECO:0000313" key="21">
    <source>
        <dbReference type="EMBL" id="CAD7085164.1"/>
    </source>
</evidence>
<feature type="domain" description="PWWP" evidence="18">
    <location>
        <begin position="801"/>
        <end position="863"/>
    </location>
</feature>
<keyword evidence="6" id="KW-0808">Transferase</keyword>
<keyword evidence="13" id="KW-0539">Nucleus</keyword>
<evidence type="ECO:0000256" key="12">
    <source>
        <dbReference type="ARBA" id="ARBA00022853"/>
    </source>
</evidence>
<dbReference type="FunCoup" id="A0A7R8UQK6">
    <property type="interactions" value="1756"/>
</dbReference>
<keyword evidence="7" id="KW-0949">S-adenosyl-L-methionine</keyword>
<accession>A0A7R8UQK6</accession>
<dbReference type="SMART" id="SM00317">
    <property type="entry name" value="SET"/>
    <property type="match status" value="1"/>
</dbReference>
<keyword evidence="5" id="KW-0489">Methyltransferase</keyword>
<dbReference type="GO" id="GO:0016279">
    <property type="term" value="F:protein-lysine N-methyltransferase activity"/>
    <property type="evidence" value="ECO:0007669"/>
    <property type="project" value="UniProtKB-ARBA"/>
</dbReference>
<dbReference type="EMBL" id="LR899011">
    <property type="protein sequence ID" value="CAD7085164.1"/>
    <property type="molecule type" value="Genomic_DNA"/>
</dbReference>
<evidence type="ECO:0000256" key="2">
    <source>
        <dbReference type="ARBA" id="ARBA00004286"/>
    </source>
</evidence>